<keyword evidence="5" id="KW-0249">Electron transport</keyword>
<dbReference type="Gene3D" id="3.30.70.20">
    <property type="match status" value="1"/>
</dbReference>
<reference evidence="9" key="1">
    <citation type="journal article" date="2014" name="Genome Biol. Evol.">
        <title>Pangenome evidence for extensive interdomain horizontal transfer affecting lineage core and shell genes in uncultured planktonic thaumarchaeota and euryarchaeota.</title>
        <authorList>
            <person name="Deschamps P."/>
            <person name="Zivanovic Y."/>
            <person name="Moreira D."/>
            <person name="Rodriguez-Valera F."/>
            <person name="Lopez-Garcia P."/>
        </authorList>
    </citation>
    <scope>NUCLEOTIDE SEQUENCE</scope>
</reference>
<feature type="domain" description="4Fe-4S ferredoxin-type" evidence="8">
    <location>
        <begin position="252"/>
        <end position="281"/>
    </location>
</feature>
<dbReference type="GO" id="GO:0016491">
    <property type="term" value="F:oxidoreductase activity"/>
    <property type="evidence" value="ECO:0007669"/>
    <property type="project" value="UniProtKB-ARBA"/>
</dbReference>
<organism evidence="9">
    <name type="scientific">uncultured marine thaumarchaeote KM3_149_F07</name>
    <dbReference type="NCBI Taxonomy" id="1456013"/>
    <lineage>
        <taxon>Archaea</taxon>
        <taxon>Nitrososphaerota</taxon>
        <taxon>environmental samples</taxon>
    </lineage>
</organism>
<protein>
    <submittedName>
        <fullName evidence="9">4Fe-4S ferredoxin iron-sulfur binding domain-containing protein</fullName>
    </submittedName>
</protein>
<dbReference type="GO" id="GO:0051539">
    <property type="term" value="F:4 iron, 4 sulfur cluster binding"/>
    <property type="evidence" value="ECO:0007669"/>
    <property type="project" value="UniProtKB-KW"/>
</dbReference>
<evidence type="ECO:0000259" key="8">
    <source>
        <dbReference type="PROSITE" id="PS51379"/>
    </source>
</evidence>
<evidence type="ECO:0000256" key="2">
    <source>
        <dbReference type="ARBA" id="ARBA00022485"/>
    </source>
</evidence>
<evidence type="ECO:0000313" key="9">
    <source>
        <dbReference type="EMBL" id="AIF01536.1"/>
    </source>
</evidence>
<keyword evidence="4" id="KW-0677">Repeat</keyword>
<accession>A0A075GBS7</accession>
<dbReference type="InterPro" id="IPR017900">
    <property type="entry name" value="4Fe4S_Fe_S_CS"/>
</dbReference>
<keyword evidence="6" id="KW-0408">Iron</keyword>
<evidence type="ECO:0000256" key="3">
    <source>
        <dbReference type="ARBA" id="ARBA00022723"/>
    </source>
</evidence>
<dbReference type="InterPro" id="IPR017896">
    <property type="entry name" value="4Fe4S_Fe-S-bd"/>
</dbReference>
<keyword evidence="3" id="KW-0479">Metal-binding</keyword>
<dbReference type="PANTHER" id="PTHR43687:SF6">
    <property type="entry name" value="L-ASPARTATE SEMIALDEHYDE SULFURTRANSFERASE IRON-SULFUR SUBUNIT"/>
    <property type="match status" value="1"/>
</dbReference>
<evidence type="ECO:0000256" key="6">
    <source>
        <dbReference type="ARBA" id="ARBA00023004"/>
    </source>
</evidence>
<dbReference type="GO" id="GO:0046872">
    <property type="term" value="F:metal ion binding"/>
    <property type="evidence" value="ECO:0007669"/>
    <property type="project" value="UniProtKB-KW"/>
</dbReference>
<dbReference type="EMBL" id="KF900624">
    <property type="protein sequence ID" value="AIF01536.1"/>
    <property type="molecule type" value="Genomic_DNA"/>
</dbReference>
<dbReference type="PROSITE" id="PS00198">
    <property type="entry name" value="4FE4S_FER_1"/>
    <property type="match status" value="1"/>
</dbReference>
<keyword evidence="7" id="KW-0411">Iron-sulfur</keyword>
<dbReference type="InterPro" id="IPR050572">
    <property type="entry name" value="Fe-S_Ferredoxin"/>
</dbReference>
<name>A0A075GBS7_9ARCH</name>
<dbReference type="SUPFAM" id="SSF54862">
    <property type="entry name" value="4Fe-4S ferredoxins"/>
    <property type="match status" value="1"/>
</dbReference>
<dbReference type="AlphaFoldDB" id="A0A075GBS7"/>
<dbReference type="Pfam" id="PF12838">
    <property type="entry name" value="Fer4_7"/>
    <property type="match status" value="1"/>
</dbReference>
<evidence type="ECO:0000256" key="7">
    <source>
        <dbReference type="ARBA" id="ARBA00023014"/>
    </source>
</evidence>
<feature type="domain" description="4Fe-4S ferredoxin-type" evidence="8">
    <location>
        <begin position="290"/>
        <end position="319"/>
    </location>
</feature>
<sequence length="320" mass="36187">MIMSLLLKDRVYTMQSPTAKRGVYPLHGYKLGLYRIPIKLDDPAEIKSVFEGMKDTFEMDMYADRIYATYRWIEENMSDPDADGYEQANLSITVEIVTGEVVDIIYQIFSIEKFGDPQWVKDYRKKADHFAKMVIDTILRNTILSDKLVEYYIKTEKLSEDESLVKLEKLTPLAQIVPDAKPKPVLEPPKPKVAGKKQVIQRDGKAAVPGPIDVEYKDKMDESALFKTETGNELKTWGRIGTDNKVMGVWGEFVSVDFDICVADGACIDACPVNVFEFADFPGNVASTKKPLQINEPDCIFCLACENVCPPLAIKIFNRD</sequence>
<evidence type="ECO:0000256" key="4">
    <source>
        <dbReference type="ARBA" id="ARBA00022737"/>
    </source>
</evidence>
<keyword evidence="2" id="KW-0004">4Fe-4S</keyword>
<evidence type="ECO:0000256" key="5">
    <source>
        <dbReference type="ARBA" id="ARBA00022982"/>
    </source>
</evidence>
<keyword evidence="1" id="KW-0813">Transport</keyword>
<dbReference type="PROSITE" id="PS51379">
    <property type="entry name" value="4FE4S_FER_2"/>
    <property type="match status" value="2"/>
</dbReference>
<evidence type="ECO:0000256" key="1">
    <source>
        <dbReference type="ARBA" id="ARBA00022448"/>
    </source>
</evidence>
<dbReference type="PANTHER" id="PTHR43687">
    <property type="entry name" value="ADENYLYLSULFATE REDUCTASE, BETA SUBUNIT"/>
    <property type="match status" value="1"/>
</dbReference>
<proteinExistence type="predicted"/>